<keyword evidence="3" id="KW-1185">Reference proteome</keyword>
<organism evidence="2 3">
    <name type="scientific">Lophium mytilinum</name>
    <dbReference type="NCBI Taxonomy" id="390894"/>
    <lineage>
        <taxon>Eukaryota</taxon>
        <taxon>Fungi</taxon>
        <taxon>Dikarya</taxon>
        <taxon>Ascomycota</taxon>
        <taxon>Pezizomycotina</taxon>
        <taxon>Dothideomycetes</taxon>
        <taxon>Pleosporomycetidae</taxon>
        <taxon>Mytilinidiales</taxon>
        <taxon>Mytilinidiaceae</taxon>
        <taxon>Lophium</taxon>
    </lineage>
</organism>
<dbReference type="Proteomes" id="UP000799750">
    <property type="component" value="Unassembled WGS sequence"/>
</dbReference>
<dbReference type="AlphaFoldDB" id="A0A6A6R1Z0"/>
<feature type="region of interest" description="Disordered" evidence="1">
    <location>
        <begin position="33"/>
        <end position="63"/>
    </location>
</feature>
<dbReference type="EMBL" id="MU004185">
    <property type="protein sequence ID" value="KAF2498721.1"/>
    <property type="molecule type" value="Genomic_DNA"/>
</dbReference>
<evidence type="ECO:0000313" key="2">
    <source>
        <dbReference type="EMBL" id="KAF2498721.1"/>
    </source>
</evidence>
<evidence type="ECO:0000256" key="1">
    <source>
        <dbReference type="SAM" id="MobiDB-lite"/>
    </source>
</evidence>
<evidence type="ECO:0000313" key="3">
    <source>
        <dbReference type="Proteomes" id="UP000799750"/>
    </source>
</evidence>
<name>A0A6A6R1Z0_9PEZI</name>
<accession>A0A6A6R1Z0</accession>
<protein>
    <submittedName>
        <fullName evidence="2">Uncharacterized protein</fullName>
    </submittedName>
</protein>
<sequence>MDLLPFPDPFQSRHLTLESSNYQTTPLVQRPSVFRAERSSREAHPSKANFHSGTKENPSAAGI</sequence>
<proteinExistence type="predicted"/>
<gene>
    <name evidence="2" type="ORF">BU16DRAFT_524797</name>
</gene>
<feature type="compositionally biased region" description="Basic and acidic residues" evidence="1">
    <location>
        <begin position="35"/>
        <end position="45"/>
    </location>
</feature>
<reference evidence="2" key="1">
    <citation type="journal article" date="2020" name="Stud. Mycol.">
        <title>101 Dothideomycetes genomes: a test case for predicting lifestyles and emergence of pathogens.</title>
        <authorList>
            <person name="Haridas S."/>
            <person name="Albert R."/>
            <person name="Binder M."/>
            <person name="Bloem J."/>
            <person name="Labutti K."/>
            <person name="Salamov A."/>
            <person name="Andreopoulos B."/>
            <person name="Baker S."/>
            <person name="Barry K."/>
            <person name="Bills G."/>
            <person name="Bluhm B."/>
            <person name="Cannon C."/>
            <person name="Castanera R."/>
            <person name="Culley D."/>
            <person name="Daum C."/>
            <person name="Ezra D."/>
            <person name="Gonzalez J."/>
            <person name="Henrissat B."/>
            <person name="Kuo A."/>
            <person name="Liang C."/>
            <person name="Lipzen A."/>
            <person name="Lutzoni F."/>
            <person name="Magnuson J."/>
            <person name="Mondo S."/>
            <person name="Nolan M."/>
            <person name="Ohm R."/>
            <person name="Pangilinan J."/>
            <person name="Park H.-J."/>
            <person name="Ramirez L."/>
            <person name="Alfaro M."/>
            <person name="Sun H."/>
            <person name="Tritt A."/>
            <person name="Yoshinaga Y."/>
            <person name="Zwiers L.-H."/>
            <person name="Turgeon B."/>
            <person name="Goodwin S."/>
            <person name="Spatafora J."/>
            <person name="Crous P."/>
            <person name="Grigoriev I."/>
        </authorList>
    </citation>
    <scope>NUCLEOTIDE SEQUENCE</scope>
    <source>
        <strain evidence="2">CBS 269.34</strain>
    </source>
</reference>